<evidence type="ECO:0008006" key="3">
    <source>
        <dbReference type="Google" id="ProtNLM"/>
    </source>
</evidence>
<name>A0ABP9Z9R3_9FUNG</name>
<evidence type="ECO:0000313" key="1">
    <source>
        <dbReference type="EMBL" id="GAA5815804.1"/>
    </source>
</evidence>
<dbReference type="PANTHER" id="PTHR38926">
    <property type="entry name" value="F-BOX DOMAIN CONTAINING PROTEIN, EXPRESSED"/>
    <property type="match status" value="1"/>
</dbReference>
<dbReference type="InterPro" id="IPR032675">
    <property type="entry name" value="LRR_dom_sf"/>
</dbReference>
<dbReference type="Proteomes" id="UP001473302">
    <property type="component" value="Unassembled WGS sequence"/>
</dbReference>
<organism evidence="1 2">
    <name type="scientific">Mucor flavus</name>
    <dbReference type="NCBI Taxonomy" id="439312"/>
    <lineage>
        <taxon>Eukaryota</taxon>
        <taxon>Fungi</taxon>
        <taxon>Fungi incertae sedis</taxon>
        <taxon>Mucoromycota</taxon>
        <taxon>Mucoromycotina</taxon>
        <taxon>Mucoromycetes</taxon>
        <taxon>Mucorales</taxon>
        <taxon>Mucorineae</taxon>
        <taxon>Mucoraceae</taxon>
        <taxon>Mucor</taxon>
    </lineage>
</organism>
<dbReference type="SUPFAM" id="SSF52047">
    <property type="entry name" value="RNI-like"/>
    <property type="match status" value="1"/>
</dbReference>
<gene>
    <name evidence="1" type="ORF">MFLAVUS_009319</name>
</gene>
<keyword evidence="2" id="KW-1185">Reference proteome</keyword>
<protein>
    <recommendedName>
        <fullName evidence="3">F-box domain-containing protein</fullName>
    </recommendedName>
</protein>
<proteinExistence type="predicted"/>
<dbReference type="PANTHER" id="PTHR38926:SF5">
    <property type="entry name" value="F-BOX AND LEUCINE-RICH REPEAT PROTEIN 6"/>
    <property type="match status" value="1"/>
</dbReference>
<evidence type="ECO:0000313" key="2">
    <source>
        <dbReference type="Proteomes" id="UP001473302"/>
    </source>
</evidence>
<dbReference type="EMBL" id="BAABUK010000028">
    <property type="protein sequence ID" value="GAA5815804.1"/>
    <property type="molecule type" value="Genomic_DNA"/>
</dbReference>
<dbReference type="Gene3D" id="3.80.10.10">
    <property type="entry name" value="Ribonuclease Inhibitor"/>
    <property type="match status" value="2"/>
</dbReference>
<accession>A0ABP9Z9R3</accession>
<reference evidence="1 2" key="1">
    <citation type="submission" date="2024-04" db="EMBL/GenBank/DDBJ databases">
        <title>genome sequences of Mucor flavus KT1a and Helicostylum pulchrum KT1b strains isolated from the surface of a dry-aged beef.</title>
        <authorList>
            <person name="Toyotome T."/>
            <person name="Hosono M."/>
            <person name="Torimaru M."/>
            <person name="Fukuda K."/>
            <person name="Mikami N."/>
        </authorList>
    </citation>
    <scope>NUCLEOTIDE SEQUENCE [LARGE SCALE GENOMIC DNA]</scope>
    <source>
        <strain evidence="1 2">KT1a</strain>
    </source>
</reference>
<comment type="caution">
    <text evidence="1">The sequence shown here is derived from an EMBL/GenBank/DDBJ whole genome shotgun (WGS) entry which is preliminary data.</text>
</comment>
<sequence>MSLVLQTLPFEIIELISRNSNKQDLLTAIQVSKPWHRSFYTFLYRHISIDNHEKLYRIISAFKTDLLPGHFVRSFTLLNVQLSSDNLAYIVKTFPNIDTLNIDWNIWGSHDTHFDTDAPISFIHPPQGLPPNISNLFHHYGSNNLRTLSIDTLNNETTDVWSILALCPRLKSLRLVNLNHEHIITLGYIEMIHQLCPYLTSLEIKCTRADPSPTLLPEFNDNDRPILFLSTLLNTFSLSSKVGSVKWPLWLPYFAVKYPHLQHLSFKHCGLGKDEDGGCDDLPDRAYTMFTKSCRQLKTIRWGKIILQHNQREGLFNTKTVYGLPPKQPFLNLERIEGYEDFFIPNSLNNSPMTQPNSIVSDLLTSLTLGQPPAKTSTQQVMKAVGQCKNLIHLKIQECYVDPNVTYDIEDILMNCITLQSLYIKDVHVGAAAHDQAITQDHPLKKLILKRSSFTQGVFKRISVYCAHLNHVELLGCFQSDRRDQVVIDLPVQRLKTLKIQGLRTRSYYAGCRIRFFSISTEQYNHWYYMSQYDICYHPVGQKIYFQKFRNMEFARLLDTLDHRDVEELKSLVTTKTLKAWDIKAVKNNMYVPHTVNLDQSCWDPENIYYSGFVNVLCHSVENLSINNLATSTTREAETTGFWQKWIQFLADAEKNAKFHRDSPEKNGVTRTGAHPSSYKEIYGQLKKLLKPYERSNVGEEILNFINDAISAGDTETFENKIDDKKEVEDSKEVFQFTKQIMKVMAKVYTKRPSITHSETVYNTNMVFPYLEAMISLITLGNIQIIYLIQERYT</sequence>